<feature type="transmembrane region" description="Helical" evidence="1">
    <location>
        <begin position="78"/>
        <end position="100"/>
    </location>
</feature>
<name>F9WJU0_TRYCI</name>
<accession>F9WJU0</accession>
<dbReference type="Proteomes" id="UP000000702">
    <property type="component" value="Unassembled WGS sequence"/>
</dbReference>
<proteinExistence type="predicted"/>
<comment type="caution">
    <text evidence="2">The sequence shown here is derived from an EMBL/GenBank/DDBJ whole genome shotgun (WGS) entry which is preliminary data.</text>
</comment>
<dbReference type="EMBL" id="CAEQ01002769">
    <property type="protein sequence ID" value="CCD17598.1"/>
    <property type="molecule type" value="Genomic_DNA"/>
</dbReference>
<protein>
    <submittedName>
        <fullName evidence="2">WGS project CAEQ00000000 data, annotated contig 949</fullName>
    </submittedName>
</protein>
<dbReference type="VEuPathDB" id="TriTrypDB:TcIL3000_0_24050"/>
<evidence type="ECO:0000256" key="1">
    <source>
        <dbReference type="SAM" id="Phobius"/>
    </source>
</evidence>
<keyword evidence="1" id="KW-0812">Transmembrane</keyword>
<evidence type="ECO:0000313" key="3">
    <source>
        <dbReference type="Proteomes" id="UP000000702"/>
    </source>
</evidence>
<reference evidence="2 3" key="2">
    <citation type="journal article" date="2012" name="Proc. Natl. Acad. Sci. U.S.A.">
        <title>Antigenic diversity is generated by distinct evolutionary mechanisms in African trypanosome species.</title>
        <authorList>
            <person name="Jackson A.P."/>
            <person name="Berry A."/>
            <person name="Aslett M."/>
            <person name="Allison H.C."/>
            <person name="Burton P."/>
            <person name="Vavrova-Anderson J."/>
            <person name="Brown R."/>
            <person name="Browne H."/>
            <person name="Corton N."/>
            <person name="Hauser H."/>
            <person name="Gamble J."/>
            <person name="Gilderthorp R."/>
            <person name="Marcello L."/>
            <person name="McQuillan J."/>
            <person name="Otto T.D."/>
            <person name="Quail M.A."/>
            <person name="Sanders M.J."/>
            <person name="van Tonder A."/>
            <person name="Ginger M.L."/>
            <person name="Field M.C."/>
            <person name="Barry J.D."/>
            <person name="Hertz-Fowler C."/>
            <person name="Berriman M."/>
        </authorList>
    </citation>
    <scope>NUCLEOTIDE SEQUENCE [LARGE SCALE GENOMIC DNA]</scope>
    <source>
        <strain evidence="2 3">IL3000</strain>
    </source>
</reference>
<evidence type="ECO:0000313" key="2">
    <source>
        <dbReference type="EMBL" id="CCD17598.1"/>
    </source>
</evidence>
<keyword evidence="3" id="KW-1185">Reference proteome</keyword>
<reference evidence="3" key="1">
    <citation type="submission" date="2011-07" db="EMBL/GenBank/DDBJ databases">
        <title>Divergent evolution of antigenic variation in African trypanosomes.</title>
        <authorList>
            <person name="Jackson A.P."/>
            <person name="Berry A."/>
            <person name="Allison H.C."/>
            <person name="Burton P."/>
            <person name="Anderson J."/>
            <person name="Aslett M."/>
            <person name="Brown R."/>
            <person name="Corton N."/>
            <person name="Harris D."/>
            <person name="Hauser H."/>
            <person name="Gamble J."/>
            <person name="Gilderthorp R."/>
            <person name="McQuillan J."/>
            <person name="Quail M.A."/>
            <person name="Sanders M."/>
            <person name="Van Tonder A."/>
            <person name="Ginger M.L."/>
            <person name="Donelson J.E."/>
            <person name="Field M.C."/>
            <person name="Barry J.D."/>
            <person name="Berriman M."/>
            <person name="Hertz-Fowler C."/>
        </authorList>
    </citation>
    <scope>NUCLEOTIDE SEQUENCE [LARGE SCALE GENOMIC DNA]</scope>
    <source>
        <strain evidence="3">IL3000</strain>
    </source>
</reference>
<feature type="transmembrane region" description="Helical" evidence="1">
    <location>
        <begin position="6"/>
        <end position="25"/>
    </location>
</feature>
<keyword evidence="1" id="KW-1133">Transmembrane helix</keyword>
<gene>
    <name evidence="2" type="ORF">TCIL3000_0_24050</name>
</gene>
<sequence length="163" mass="18188">MRTEVNSFIYFYSTLLLLWFLHVCLVRLRSLLVIHCDGSDLRTSNGRGTGMGKQKRAGRKVSRRNVKARKRGKEKCCFFLRNAITLHGVLAAHCVAIFFFHGSLLRGVHVLSVRLACMNMCCRGLDCMVAMGGHGGEVTNGGEMEGKKDARGVTQRIGCFDYI</sequence>
<dbReference type="AlphaFoldDB" id="F9WJU0"/>
<organism evidence="2 3">
    <name type="scientific">Trypanosoma congolense (strain IL3000)</name>
    <dbReference type="NCBI Taxonomy" id="1068625"/>
    <lineage>
        <taxon>Eukaryota</taxon>
        <taxon>Discoba</taxon>
        <taxon>Euglenozoa</taxon>
        <taxon>Kinetoplastea</taxon>
        <taxon>Metakinetoplastina</taxon>
        <taxon>Trypanosomatida</taxon>
        <taxon>Trypanosomatidae</taxon>
        <taxon>Trypanosoma</taxon>
        <taxon>Nannomonas</taxon>
    </lineage>
</organism>
<keyword evidence="1" id="KW-0472">Membrane</keyword>